<proteinExistence type="predicted"/>
<organism evidence="1 2">
    <name type="scientific">Scophthalmus maximus</name>
    <name type="common">Turbot</name>
    <name type="synonym">Psetta maxima</name>
    <dbReference type="NCBI Taxonomy" id="52904"/>
    <lineage>
        <taxon>Eukaryota</taxon>
        <taxon>Metazoa</taxon>
        <taxon>Chordata</taxon>
        <taxon>Craniata</taxon>
        <taxon>Vertebrata</taxon>
        <taxon>Euteleostomi</taxon>
        <taxon>Actinopterygii</taxon>
        <taxon>Neopterygii</taxon>
        <taxon>Teleostei</taxon>
        <taxon>Neoteleostei</taxon>
        <taxon>Acanthomorphata</taxon>
        <taxon>Carangaria</taxon>
        <taxon>Pleuronectiformes</taxon>
        <taxon>Pleuronectoidei</taxon>
        <taxon>Scophthalmidae</taxon>
        <taxon>Scophthalmus</taxon>
    </lineage>
</organism>
<dbReference type="Ensembl" id="ENSSMAT00000008211.2">
    <property type="protein sequence ID" value="ENSSMAP00000008108.1"/>
    <property type="gene ID" value="ENSSMAG00000005008.2"/>
</dbReference>
<reference evidence="1" key="1">
    <citation type="submission" date="2023-05" db="EMBL/GenBank/DDBJ databases">
        <title>High-quality long-read genome of Scophthalmus maximus.</title>
        <authorList>
            <person name="Lien S."/>
            <person name="Martinez P."/>
        </authorList>
    </citation>
    <scope>NUCLEOTIDE SEQUENCE [LARGE SCALE GENOMIC DNA]</scope>
</reference>
<accession>A0A8D2ZV38</accession>
<dbReference type="Proteomes" id="UP000694558">
    <property type="component" value="Chromosome 3"/>
</dbReference>
<evidence type="ECO:0000313" key="2">
    <source>
        <dbReference type="Proteomes" id="UP000694558"/>
    </source>
</evidence>
<dbReference type="GeneTree" id="ENSGT00940000154669"/>
<dbReference type="OMA" id="LERIYMH"/>
<evidence type="ECO:0000313" key="1">
    <source>
        <dbReference type="Ensembl" id="ENSSMAP00000008108.1"/>
    </source>
</evidence>
<protein>
    <submittedName>
        <fullName evidence="1">Uncharacterized protein</fullName>
    </submittedName>
</protein>
<reference evidence="1" key="2">
    <citation type="submission" date="2025-08" db="UniProtKB">
        <authorList>
            <consortium name="Ensembl"/>
        </authorList>
    </citation>
    <scope>IDENTIFICATION</scope>
</reference>
<name>A0A8D2ZV38_SCOMX</name>
<dbReference type="AlphaFoldDB" id="A0A8D2ZV38"/>
<sequence>YGELSRDEQRGALDKILKKHDVVIKPAEKGFKIVIMDKTQYLIEANRQLHNVAHYEPLSCSLQSETQVLVWGIVEDLYRKKYISSKQRFHLFGQDPSRPRKFYLLPKIHKDPSTWTVPHTIPPGRRVVSDCGSESCRVAEYIDSFLNPLSQKHESYIKDT</sequence>